<reference evidence="2" key="1">
    <citation type="submission" date="2017-01" db="EMBL/GenBank/DDBJ databases">
        <title>Genome Analysis of Deinococcus marmoris KOPRI26562.</title>
        <authorList>
            <person name="Kim J.H."/>
            <person name="Oh H.-M."/>
        </authorList>
    </citation>
    <scope>NUCLEOTIDE SEQUENCE [LARGE SCALE GENOMIC DNA]</scope>
    <source>
        <strain evidence="2">PAMC 26633</strain>
    </source>
</reference>
<protein>
    <submittedName>
        <fullName evidence="1">Uncharacterized protein</fullName>
    </submittedName>
</protein>
<evidence type="ECO:0000313" key="2">
    <source>
        <dbReference type="Proteomes" id="UP000214720"/>
    </source>
</evidence>
<evidence type="ECO:0000313" key="1">
    <source>
        <dbReference type="EMBL" id="OXC78603.1"/>
    </source>
</evidence>
<name>A0A226X5H0_CABSO</name>
<accession>A0A226X5H0</accession>
<comment type="caution">
    <text evidence="1">The sequence shown here is derived from an EMBL/GenBank/DDBJ whole genome shotgun (WGS) entry which is preliminary data.</text>
</comment>
<dbReference type="Proteomes" id="UP000214720">
    <property type="component" value="Unassembled WGS sequence"/>
</dbReference>
<organism evidence="1 2">
    <name type="scientific">Caballeronia sordidicola</name>
    <name type="common">Burkholderia sordidicola</name>
    <dbReference type="NCBI Taxonomy" id="196367"/>
    <lineage>
        <taxon>Bacteria</taxon>
        <taxon>Pseudomonadati</taxon>
        <taxon>Pseudomonadota</taxon>
        <taxon>Betaproteobacteria</taxon>
        <taxon>Burkholderiales</taxon>
        <taxon>Burkholderiaceae</taxon>
        <taxon>Caballeronia</taxon>
    </lineage>
</organism>
<gene>
    <name evidence="1" type="ORF">BSU04_10765</name>
</gene>
<dbReference type="OrthoDB" id="9157108at2"/>
<dbReference type="AlphaFoldDB" id="A0A226X5H0"/>
<sequence>MRVSKALHRAAHKSLDGHVRFVVRRGNQVCVFALRDFANGAHGTQIEAAYSYGRLVTGRR</sequence>
<proteinExistence type="predicted"/>
<dbReference type="EMBL" id="MTHB01000057">
    <property type="protein sequence ID" value="OXC78603.1"/>
    <property type="molecule type" value="Genomic_DNA"/>
</dbReference>
<dbReference type="RefSeq" id="WP_089160505.1">
    <property type="nucleotide sequence ID" value="NZ_MTHB01000057.1"/>
</dbReference>